<organism evidence="1 2">
    <name type="scientific">Aliarcobacter cryaerophilus</name>
    <dbReference type="NCBI Taxonomy" id="28198"/>
    <lineage>
        <taxon>Bacteria</taxon>
        <taxon>Pseudomonadati</taxon>
        <taxon>Campylobacterota</taxon>
        <taxon>Epsilonproteobacteria</taxon>
        <taxon>Campylobacterales</taxon>
        <taxon>Arcobacteraceae</taxon>
        <taxon>Aliarcobacter</taxon>
    </lineage>
</organism>
<name>A0AA46NVA2_9BACT</name>
<evidence type="ECO:0000313" key="1">
    <source>
        <dbReference type="EMBL" id="UYF43033.1"/>
    </source>
</evidence>
<proteinExistence type="predicted"/>
<gene>
    <name evidence="1" type="ORF">NGX11_09055</name>
</gene>
<dbReference type="EMBL" id="CP099556">
    <property type="protein sequence ID" value="UYF43033.1"/>
    <property type="molecule type" value="Genomic_DNA"/>
</dbReference>
<reference evidence="1" key="1">
    <citation type="journal article" date="2022" name="Front. Microbiol.">
        <title>Species classification and novel plasmid identifications in Arcobacter cryaerophilus and Arcobacter cryaerophilus-like organisms.</title>
        <authorList>
            <person name="Zhou G."/>
            <person name="Wang M."/>
            <person name="Wang H."/>
            <person name="Chen X."/>
            <person name="Gu Y."/>
            <person name="Shao Z."/>
            <person name="Zhang J."/>
            <person name="Zhang M."/>
        </authorList>
    </citation>
    <scope>NUCLEOTIDE SEQUENCE</scope>
    <source>
        <strain evidence="1">ICDCAC48</strain>
    </source>
</reference>
<evidence type="ECO:0000313" key="2">
    <source>
        <dbReference type="Proteomes" id="UP001164100"/>
    </source>
</evidence>
<protein>
    <submittedName>
        <fullName evidence="1">Uncharacterized protein</fullName>
    </submittedName>
</protein>
<dbReference type="Proteomes" id="UP001164100">
    <property type="component" value="Chromosome"/>
</dbReference>
<accession>A0AA46NVA2</accession>
<sequence length="369" mass="42603">MKLTRIVLSLFIIYSFSYGETWREYKNKWHDTIEKTLKENNGSTLRKSRYDAYSGLETYEKIFAIDICINNLLKLNIRKCEDIIENVEQFLINNPDIDLGDFLPSVFSADTNNNNDKYYVLPAKVFAILDENSMIVKDDSKYVYVEGIPKDEPVHVEKAVLLIVKGAGEYSYTSNLGSKNIVKAIWQQNKTNNDFNVVKANEKLENSFIKKQYNENGIILEIEHPEKIIPNSYVNFKITMTNNLPYIGTKGGVSISFPQFNNLDVITHNQTLSTKSYQSNSKLWNVNTKKTISSQYFMLEGWENNWKQSQTKTIDFSVFINDNSELNNINIFIRSILISNKIEYINPINGIEGQQGYKNLNISIPIIRN</sequence>
<dbReference type="AlphaFoldDB" id="A0AA46NVA2"/>
<dbReference type="RefSeq" id="WP_263514384.1">
    <property type="nucleotide sequence ID" value="NZ_CP099556.1"/>
</dbReference>